<sequence>MDLQKQSSEGYTENKGVKIFYRDHGPAEGEPILLVHGLGAQLVHWPPHLIEFLKKNRYRPITYDNRDVGLSSRFIGKPSFVLDYIKYFLRLPIQSEYIIDDMAEDGINLLDALNIKKAHILGTSMGGMIAQIISSQFPERVKSLTLIASTASTPSPLNAPSKEVRAIMMERSKNPNPTIEEVYEREIKFVSLIGMKGREVDTPQFRQDTLENFQRAKDGSGYGRQ</sequence>
<dbReference type="AlphaFoldDB" id="A0A0R2U8P1"/>
<organism evidence="3 4">
    <name type="scientific">SAR86 cluster bacterium BACL1 MAG-120820-bin45</name>
    <dbReference type="NCBI Taxonomy" id="1655612"/>
    <lineage>
        <taxon>Bacteria</taxon>
        <taxon>Pseudomonadati</taxon>
        <taxon>Pseudomonadota</taxon>
        <taxon>Gammaproteobacteria</taxon>
        <taxon>SAR86 cluster</taxon>
    </lineage>
</organism>
<dbReference type="PANTHER" id="PTHR43433">
    <property type="entry name" value="HYDROLASE, ALPHA/BETA FOLD FAMILY PROTEIN"/>
    <property type="match status" value="1"/>
</dbReference>
<comment type="caution">
    <text evidence="3">The sequence shown here is derived from an EMBL/GenBank/DDBJ whole genome shotgun (WGS) entry which is preliminary data.</text>
</comment>
<dbReference type="EMBL" id="LICS01000013">
    <property type="protein sequence ID" value="KRO95903.1"/>
    <property type="molecule type" value="Genomic_DNA"/>
</dbReference>
<evidence type="ECO:0000313" key="4">
    <source>
        <dbReference type="Proteomes" id="UP000051027"/>
    </source>
</evidence>
<feature type="non-terminal residue" evidence="3">
    <location>
        <position position="225"/>
    </location>
</feature>
<gene>
    <name evidence="3" type="ORF">ABS10_05565</name>
</gene>
<dbReference type="GO" id="GO:0046503">
    <property type="term" value="P:glycerolipid catabolic process"/>
    <property type="evidence" value="ECO:0007669"/>
    <property type="project" value="TreeGrafter"/>
</dbReference>
<dbReference type="InterPro" id="IPR050471">
    <property type="entry name" value="AB_hydrolase"/>
</dbReference>
<evidence type="ECO:0000259" key="2">
    <source>
        <dbReference type="Pfam" id="PF00561"/>
    </source>
</evidence>
<name>A0A0R2U8P1_9GAMM</name>
<accession>A0A0R2U8P1</accession>
<feature type="region of interest" description="Disordered" evidence="1">
    <location>
        <begin position="204"/>
        <end position="225"/>
    </location>
</feature>
<proteinExistence type="predicted"/>
<dbReference type="InterPro" id="IPR029058">
    <property type="entry name" value="AB_hydrolase_fold"/>
</dbReference>
<evidence type="ECO:0000256" key="1">
    <source>
        <dbReference type="SAM" id="MobiDB-lite"/>
    </source>
</evidence>
<dbReference type="Proteomes" id="UP000051027">
    <property type="component" value="Unassembled WGS sequence"/>
</dbReference>
<dbReference type="SUPFAM" id="SSF53474">
    <property type="entry name" value="alpha/beta-Hydrolases"/>
    <property type="match status" value="1"/>
</dbReference>
<dbReference type="InterPro" id="IPR000073">
    <property type="entry name" value="AB_hydrolase_1"/>
</dbReference>
<reference evidence="3 4" key="1">
    <citation type="submission" date="2015-10" db="EMBL/GenBank/DDBJ databases">
        <title>Metagenome-Assembled Genomes uncover a global brackish microbiome.</title>
        <authorList>
            <person name="Hugerth L.W."/>
            <person name="Larsson J."/>
            <person name="Alneberg J."/>
            <person name="Lindh M.V."/>
            <person name="Legrand C."/>
            <person name="Pinhassi J."/>
            <person name="Andersson A.F."/>
        </authorList>
    </citation>
    <scope>NUCLEOTIDE SEQUENCE [LARGE SCALE GENOMIC DNA]</scope>
    <source>
        <strain evidence="3">BACL1 MAG-120820-bin45</strain>
    </source>
</reference>
<keyword evidence="3" id="KW-0378">Hydrolase</keyword>
<dbReference type="STRING" id="1655612.ABS10_05565"/>
<dbReference type="Gene3D" id="3.40.50.1820">
    <property type="entry name" value="alpha/beta hydrolase"/>
    <property type="match status" value="1"/>
</dbReference>
<dbReference type="Pfam" id="PF00561">
    <property type="entry name" value="Abhydrolase_1"/>
    <property type="match status" value="1"/>
</dbReference>
<evidence type="ECO:0000313" key="3">
    <source>
        <dbReference type="EMBL" id="KRO95903.1"/>
    </source>
</evidence>
<protein>
    <submittedName>
        <fullName evidence="3">Hydrolase</fullName>
    </submittedName>
</protein>
<dbReference type="PANTHER" id="PTHR43433:SF5">
    <property type="entry name" value="AB HYDROLASE-1 DOMAIN-CONTAINING PROTEIN"/>
    <property type="match status" value="1"/>
</dbReference>
<dbReference type="GO" id="GO:0004806">
    <property type="term" value="F:triacylglycerol lipase activity"/>
    <property type="evidence" value="ECO:0007669"/>
    <property type="project" value="TreeGrafter"/>
</dbReference>
<feature type="domain" description="AB hydrolase-1" evidence="2">
    <location>
        <begin position="31"/>
        <end position="162"/>
    </location>
</feature>